<evidence type="ECO:0000256" key="1">
    <source>
        <dbReference type="SAM" id="Phobius"/>
    </source>
</evidence>
<feature type="domain" description="F-box" evidence="2">
    <location>
        <begin position="65"/>
        <end position="98"/>
    </location>
</feature>
<dbReference type="SUPFAM" id="SSF81383">
    <property type="entry name" value="F-box domain"/>
    <property type="match status" value="1"/>
</dbReference>
<keyword evidence="1" id="KW-0812">Transmembrane</keyword>
<keyword evidence="4" id="KW-1185">Reference proteome</keyword>
<dbReference type="Gene3D" id="1.20.1280.50">
    <property type="match status" value="1"/>
</dbReference>
<accession>X6MA33</accession>
<reference evidence="3 4" key="1">
    <citation type="journal article" date="2013" name="Curr. Biol.">
        <title>The Genome of the Foraminiferan Reticulomyxa filosa.</title>
        <authorList>
            <person name="Glockner G."/>
            <person name="Hulsmann N."/>
            <person name="Schleicher M."/>
            <person name="Noegel A.A."/>
            <person name="Eichinger L."/>
            <person name="Gallinger C."/>
            <person name="Pawlowski J."/>
            <person name="Sierra R."/>
            <person name="Euteneuer U."/>
            <person name="Pillet L."/>
            <person name="Moustafa A."/>
            <person name="Platzer M."/>
            <person name="Groth M."/>
            <person name="Szafranski K."/>
            <person name="Schliwa M."/>
        </authorList>
    </citation>
    <scope>NUCLEOTIDE SEQUENCE [LARGE SCALE GENOMIC DNA]</scope>
</reference>
<comment type="caution">
    <text evidence="3">The sequence shown here is derived from an EMBL/GenBank/DDBJ whole genome shotgun (WGS) entry which is preliminary data.</text>
</comment>
<evidence type="ECO:0000313" key="3">
    <source>
        <dbReference type="EMBL" id="ETO10511.1"/>
    </source>
</evidence>
<dbReference type="Pfam" id="PF12937">
    <property type="entry name" value="F-box-like"/>
    <property type="match status" value="1"/>
</dbReference>
<organism evidence="3 4">
    <name type="scientific">Reticulomyxa filosa</name>
    <dbReference type="NCBI Taxonomy" id="46433"/>
    <lineage>
        <taxon>Eukaryota</taxon>
        <taxon>Sar</taxon>
        <taxon>Rhizaria</taxon>
        <taxon>Retaria</taxon>
        <taxon>Foraminifera</taxon>
        <taxon>Monothalamids</taxon>
        <taxon>Reticulomyxidae</taxon>
        <taxon>Reticulomyxa</taxon>
    </lineage>
</organism>
<gene>
    <name evidence="3" type="ORF">RFI_26867</name>
</gene>
<name>X6MA33_RETFI</name>
<dbReference type="InterPro" id="IPR001810">
    <property type="entry name" value="F-box_dom"/>
</dbReference>
<feature type="transmembrane region" description="Helical" evidence="1">
    <location>
        <begin position="113"/>
        <end position="132"/>
    </location>
</feature>
<sequence>MKDVLKLLGELFEPKELQEVLSEKMRKMNEQLEKGRTVENKHEYLLLKEKICNTYLCIASMDEILPANVHLHIFSFLETSSLACLSVFSRSFRQLFISNPFVYKLTKQHHCYLYYYYYYYLFIHLFIFINVIK</sequence>
<dbReference type="EMBL" id="ASPP01023429">
    <property type="protein sequence ID" value="ETO10511.1"/>
    <property type="molecule type" value="Genomic_DNA"/>
</dbReference>
<keyword evidence="1" id="KW-0472">Membrane</keyword>
<protein>
    <recommendedName>
        <fullName evidence="2">F-box domain-containing protein</fullName>
    </recommendedName>
</protein>
<dbReference type="Proteomes" id="UP000023152">
    <property type="component" value="Unassembled WGS sequence"/>
</dbReference>
<evidence type="ECO:0000313" key="4">
    <source>
        <dbReference type="Proteomes" id="UP000023152"/>
    </source>
</evidence>
<evidence type="ECO:0000259" key="2">
    <source>
        <dbReference type="Pfam" id="PF12937"/>
    </source>
</evidence>
<dbReference type="AlphaFoldDB" id="X6MA33"/>
<keyword evidence="1" id="KW-1133">Transmembrane helix</keyword>
<dbReference type="InterPro" id="IPR036047">
    <property type="entry name" value="F-box-like_dom_sf"/>
</dbReference>
<proteinExistence type="predicted"/>